<dbReference type="SUPFAM" id="SSF55718">
    <property type="entry name" value="SCP-like"/>
    <property type="match status" value="1"/>
</dbReference>
<sequence>MVDQPNGELPKVLQILARPAGLLPLGIVLTQAVRRMARRRPTLFERLDEHRHASFLVEPSDLDFAFVLVPDGEQASVRSYSKRALPSADVHVKGPILMLLGLLDGTFDGDALFFNRVLSVSGKTDALVALRNTIEDAELKPSDLLGVTGRGAAFLDSAVLRALASARRVVGAPNMGAMP</sequence>
<evidence type="ECO:0000259" key="2">
    <source>
        <dbReference type="Pfam" id="PF02036"/>
    </source>
</evidence>
<protein>
    <submittedName>
        <fullName evidence="3">Predicted lipid carrier protein YhbT, contains SCP2 domain</fullName>
    </submittedName>
</protein>
<reference evidence="3 4" key="1">
    <citation type="submission" date="2017-02" db="EMBL/GenBank/DDBJ databases">
        <authorList>
            <person name="Peterson S.W."/>
        </authorList>
    </citation>
    <scope>NUCLEOTIDE SEQUENCE [LARGE SCALE GENOMIC DNA]</scope>
    <source>
        <strain evidence="3 4">USBA 369</strain>
    </source>
</reference>
<keyword evidence="1" id="KW-0472">Membrane</keyword>
<evidence type="ECO:0000313" key="3">
    <source>
        <dbReference type="EMBL" id="SKA21402.1"/>
    </source>
</evidence>
<name>A0A1T4RZM1_9HYPH</name>
<accession>A0A1T4RZM1</accession>
<keyword evidence="1" id="KW-0812">Transmembrane</keyword>
<dbReference type="Pfam" id="PF02036">
    <property type="entry name" value="SCP2"/>
    <property type="match status" value="1"/>
</dbReference>
<evidence type="ECO:0000256" key="1">
    <source>
        <dbReference type="SAM" id="Phobius"/>
    </source>
</evidence>
<feature type="domain" description="SCP2" evidence="2">
    <location>
        <begin position="41"/>
        <end position="133"/>
    </location>
</feature>
<proteinExistence type="predicted"/>
<evidence type="ECO:0000313" key="4">
    <source>
        <dbReference type="Proteomes" id="UP000190135"/>
    </source>
</evidence>
<dbReference type="Proteomes" id="UP000190135">
    <property type="component" value="Unassembled WGS sequence"/>
</dbReference>
<dbReference type="STRING" id="1365950.SAMN05428963_108116"/>
<dbReference type="InterPro" id="IPR003033">
    <property type="entry name" value="SCP2_sterol-bd_dom"/>
</dbReference>
<dbReference type="InterPro" id="IPR036527">
    <property type="entry name" value="SCP2_sterol-bd_dom_sf"/>
</dbReference>
<keyword evidence="1" id="KW-1133">Transmembrane helix</keyword>
<keyword evidence="4" id="KW-1185">Reference proteome</keyword>
<organism evidence="3 4">
    <name type="scientific">Consotaella salsifontis</name>
    <dbReference type="NCBI Taxonomy" id="1365950"/>
    <lineage>
        <taxon>Bacteria</taxon>
        <taxon>Pseudomonadati</taxon>
        <taxon>Pseudomonadota</taxon>
        <taxon>Alphaproteobacteria</taxon>
        <taxon>Hyphomicrobiales</taxon>
        <taxon>Aurantimonadaceae</taxon>
        <taxon>Consotaella</taxon>
    </lineage>
</organism>
<gene>
    <name evidence="3" type="ORF">SAMN05428963_108116</name>
</gene>
<dbReference type="EMBL" id="FUXL01000008">
    <property type="protein sequence ID" value="SKA21402.1"/>
    <property type="molecule type" value="Genomic_DNA"/>
</dbReference>
<dbReference type="RefSeq" id="WP_078708939.1">
    <property type="nucleotide sequence ID" value="NZ_FUXL01000008.1"/>
</dbReference>
<dbReference type="AlphaFoldDB" id="A0A1T4RZM1"/>
<feature type="transmembrane region" description="Helical" evidence="1">
    <location>
        <begin position="12"/>
        <end position="33"/>
    </location>
</feature>